<dbReference type="InterPro" id="IPR023030">
    <property type="entry name" value="Bifunc_HldE"/>
</dbReference>
<dbReference type="GO" id="GO:0097171">
    <property type="term" value="P:ADP-L-glycero-beta-D-manno-heptose biosynthetic process"/>
    <property type="evidence" value="ECO:0007669"/>
    <property type="project" value="UniProtKB-UniPathway"/>
</dbReference>
<feature type="binding site" evidence="9">
    <location>
        <begin position="206"/>
        <end position="209"/>
    </location>
    <ligand>
        <name>ATP</name>
        <dbReference type="ChEBI" id="CHEBI:30616"/>
    </ligand>
</feature>
<comment type="similarity">
    <text evidence="9">In the C-terminal section; belongs to the cytidylyltransferase family.</text>
</comment>
<evidence type="ECO:0000256" key="1">
    <source>
        <dbReference type="ARBA" id="ARBA00022679"/>
    </source>
</evidence>
<keyword evidence="5 9" id="KW-0067">ATP-binding</keyword>
<dbReference type="AlphaFoldDB" id="A0A5B9W2H5"/>
<sequence length="522" mass="55044">MTVSTSLPRIVDAFAGLHVLVIGESMLDCYLQGSTSRLCPEAPVPIVDFGARSEQPGGAANSAFNALCLGAEVSFLSVVGDDPEGESVVRQLARRGIDPADVLSQRGRRTLAKQRVLAGSQLLLRLDSGDTGPISPEVEDRLVDRLVGLWRRCDAAVVSDYGYGVLSPRVIGKLGELQSDLPRILVVDSKRLALYRDASPTAVKPNCREALRLLDVPGPSSASERVDWMAARGARILDISGARIASVTLDSEGALVFERDRPAYRTFAKADRDSRVAGAGDTFAATIALALAAGAETPAAADLASAASAVVIGKEGTATCSAAELRDRVSPAGKSLADRAELADCVAGHRRLGRRIVFTNGCFDILHRGHISYLSRAKALGDVLIVGVNSDEGIRRLKGPTRPINALEDRLQVLSALSCVDHVIPFDEPTPHELIRVVRPDTFVKGGDYTRATLPEASLVEEFGGTVEILSFLADRSTTDIIARIRRAYGEGAGGADGHPPLGAAADTWADHAPALGGGNGV</sequence>
<dbReference type="Pfam" id="PF01467">
    <property type="entry name" value="CTP_transf_like"/>
    <property type="match status" value="1"/>
</dbReference>
<dbReference type="SUPFAM" id="SSF52374">
    <property type="entry name" value="Nucleotidylyl transferase"/>
    <property type="match status" value="1"/>
</dbReference>
<comment type="similarity">
    <text evidence="9">In the N-terminal section; belongs to the carbohydrate kinase PfkB family.</text>
</comment>
<evidence type="ECO:0000256" key="8">
    <source>
        <dbReference type="ARBA" id="ARBA00047428"/>
    </source>
</evidence>
<keyword evidence="6 9" id="KW-0511">Multifunctional enzyme</keyword>
<keyword evidence="13" id="KW-1185">Reference proteome</keyword>
<dbReference type="OrthoDB" id="9802794at2"/>
<proteinExistence type="inferred from homology"/>
<feature type="domain" description="Carbohydrate kinase PfkB" evidence="10">
    <location>
        <begin position="18"/>
        <end position="321"/>
    </location>
</feature>
<organism evidence="12 13">
    <name type="scientific">Aquisphaera giovannonii</name>
    <dbReference type="NCBI Taxonomy" id="406548"/>
    <lineage>
        <taxon>Bacteria</taxon>
        <taxon>Pseudomonadati</taxon>
        <taxon>Planctomycetota</taxon>
        <taxon>Planctomycetia</taxon>
        <taxon>Isosphaerales</taxon>
        <taxon>Isosphaeraceae</taxon>
        <taxon>Aquisphaera</taxon>
    </lineage>
</organism>
<dbReference type="SUPFAM" id="SSF53613">
    <property type="entry name" value="Ribokinase-like"/>
    <property type="match status" value="1"/>
</dbReference>
<dbReference type="EMBL" id="CP042997">
    <property type="protein sequence ID" value="QEH34776.1"/>
    <property type="molecule type" value="Genomic_DNA"/>
</dbReference>
<evidence type="ECO:0000256" key="7">
    <source>
        <dbReference type="ARBA" id="ARBA00023277"/>
    </source>
</evidence>
<dbReference type="EC" id="2.7.7.70" evidence="9"/>
<dbReference type="InterPro" id="IPR011611">
    <property type="entry name" value="PfkB_dom"/>
</dbReference>
<dbReference type="Gene3D" id="3.40.1190.20">
    <property type="match status" value="1"/>
</dbReference>
<comment type="subunit">
    <text evidence="9">Homodimer.</text>
</comment>
<dbReference type="EC" id="2.7.1.167" evidence="9"/>
<dbReference type="Gene3D" id="3.40.50.620">
    <property type="entry name" value="HUPs"/>
    <property type="match status" value="1"/>
</dbReference>
<name>A0A5B9W2H5_9BACT</name>
<feature type="region of interest" description="Ribokinase" evidence="9">
    <location>
        <begin position="1"/>
        <end position="332"/>
    </location>
</feature>
<dbReference type="Pfam" id="PF00294">
    <property type="entry name" value="PfkB"/>
    <property type="match status" value="1"/>
</dbReference>
<protein>
    <recommendedName>
        <fullName evidence="9">Bifunctional protein HldE</fullName>
    </recommendedName>
    <domain>
        <recommendedName>
            <fullName evidence="9">D-beta-D-heptose 7-phosphate kinase</fullName>
            <ecNumber evidence="9">2.7.1.167</ecNumber>
        </recommendedName>
        <alternativeName>
            <fullName evidence="9">D-beta-D-heptose 7-phosphotransferase</fullName>
        </alternativeName>
        <alternativeName>
            <fullName evidence="9">D-glycero-beta-D-manno-heptose-7-phosphate kinase</fullName>
        </alternativeName>
    </domain>
    <domain>
        <recommendedName>
            <fullName evidence="9">D-beta-D-heptose 1-phosphate adenylyltransferase</fullName>
            <ecNumber evidence="9">2.7.7.70</ecNumber>
        </recommendedName>
        <alternativeName>
            <fullName evidence="9">D-glycero-beta-D-manno-heptose 1-phosphate adenylyltransferase</fullName>
        </alternativeName>
    </domain>
</protein>
<dbReference type="GO" id="GO:0033785">
    <property type="term" value="F:heptose 7-phosphate kinase activity"/>
    <property type="evidence" value="ECO:0007669"/>
    <property type="project" value="UniProtKB-UniRule"/>
</dbReference>
<dbReference type="Proteomes" id="UP000324233">
    <property type="component" value="Chromosome"/>
</dbReference>
<evidence type="ECO:0000256" key="4">
    <source>
        <dbReference type="ARBA" id="ARBA00022777"/>
    </source>
</evidence>
<dbReference type="HAMAP" id="MF_01603">
    <property type="entry name" value="HldE"/>
    <property type="match status" value="1"/>
</dbReference>
<feature type="domain" description="Cytidyltransferase-like" evidence="11">
    <location>
        <begin position="358"/>
        <end position="457"/>
    </location>
</feature>
<keyword evidence="4 9" id="KW-0418">Kinase</keyword>
<dbReference type="NCBIfam" id="TIGR00125">
    <property type="entry name" value="cyt_tran_rel"/>
    <property type="match status" value="1"/>
</dbReference>
<dbReference type="GO" id="GO:0033786">
    <property type="term" value="F:heptose-1-phosphate adenylyltransferase activity"/>
    <property type="evidence" value="ECO:0007669"/>
    <property type="project" value="UniProtKB-UniRule"/>
</dbReference>
<evidence type="ECO:0000256" key="6">
    <source>
        <dbReference type="ARBA" id="ARBA00023268"/>
    </source>
</evidence>
<dbReference type="GO" id="GO:0005524">
    <property type="term" value="F:ATP binding"/>
    <property type="evidence" value="ECO:0007669"/>
    <property type="project" value="UniProtKB-UniRule"/>
</dbReference>
<dbReference type="PANTHER" id="PTHR46969:SF1">
    <property type="entry name" value="BIFUNCTIONAL PROTEIN HLDE"/>
    <property type="match status" value="1"/>
</dbReference>
<comment type="pathway">
    <text evidence="9">Nucleotide-sugar biosynthesis; ADP-L-glycero-beta-D-manno-heptose biosynthesis; ADP-L-glycero-beta-D-manno-heptose from D-glycero-beta-D-manno-heptose 7-phosphate: step 3/4.</text>
</comment>
<comment type="catalytic activity">
    <reaction evidence="9">
        <text>D-glycero-beta-D-manno-heptose 7-phosphate + ATP = D-glycero-beta-D-manno-heptose 1,7-bisphosphate + ADP + H(+)</text>
        <dbReference type="Rhea" id="RHEA:27473"/>
        <dbReference type="ChEBI" id="CHEBI:15378"/>
        <dbReference type="ChEBI" id="CHEBI:30616"/>
        <dbReference type="ChEBI" id="CHEBI:60204"/>
        <dbReference type="ChEBI" id="CHEBI:60208"/>
        <dbReference type="ChEBI" id="CHEBI:456216"/>
        <dbReference type="EC" id="2.7.1.167"/>
    </reaction>
</comment>
<keyword evidence="7 9" id="KW-0119">Carbohydrate metabolism</keyword>
<reference evidence="12 13" key="1">
    <citation type="submission" date="2019-08" db="EMBL/GenBank/DDBJ databases">
        <title>Deep-cultivation of Planctomycetes and their phenomic and genomic characterization uncovers novel biology.</title>
        <authorList>
            <person name="Wiegand S."/>
            <person name="Jogler M."/>
            <person name="Boedeker C."/>
            <person name="Pinto D."/>
            <person name="Vollmers J."/>
            <person name="Rivas-Marin E."/>
            <person name="Kohn T."/>
            <person name="Peeters S.H."/>
            <person name="Heuer A."/>
            <person name="Rast P."/>
            <person name="Oberbeckmann S."/>
            <person name="Bunk B."/>
            <person name="Jeske O."/>
            <person name="Meyerdierks A."/>
            <person name="Storesund J.E."/>
            <person name="Kallscheuer N."/>
            <person name="Luecker S."/>
            <person name="Lage O.M."/>
            <person name="Pohl T."/>
            <person name="Merkel B.J."/>
            <person name="Hornburger P."/>
            <person name="Mueller R.-W."/>
            <person name="Bruemmer F."/>
            <person name="Labrenz M."/>
            <person name="Spormann A.M."/>
            <person name="Op den Camp H."/>
            <person name="Overmann J."/>
            <person name="Amann R."/>
            <person name="Jetten M.S.M."/>
            <person name="Mascher T."/>
            <person name="Medema M.H."/>
            <person name="Devos D.P."/>
            <person name="Kaster A.-K."/>
            <person name="Ovreas L."/>
            <person name="Rohde M."/>
            <person name="Galperin M.Y."/>
            <person name="Jogler C."/>
        </authorList>
    </citation>
    <scope>NUCLEOTIDE SEQUENCE [LARGE SCALE GENOMIC DNA]</scope>
    <source>
        <strain evidence="12 13">OJF2</strain>
    </source>
</reference>
<evidence type="ECO:0000313" key="13">
    <source>
        <dbReference type="Proteomes" id="UP000324233"/>
    </source>
</evidence>
<comment type="catalytic activity">
    <reaction evidence="8 9">
        <text>D-glycero-beta-D-manno-heptose 1-phosphate + ATP + H(+) = ADP-D-glycero-beta-D-manno-heptose + diphosphate</text>
        <dbReference type="Rhea" id="RHEA:27465"/>
        <dbReference type="ChEBI" id="CHEBI:15378"/>
        <dbReference type="ChEBI" id="CHEBI:30616"/>
        <dbReference type="ChEBI" id="CHEBI:33019"/>
        <dbReference type="ChEBI" id="CHEBI:59967"/>
        <dbReference type="ChEBI" id="CHEBI:61593"/>
        <dbReference type="EC" id="2.7.7.70"/>
    </reaction>
</comment>
<evidence type="ECO:0000313" key="12">
    <source>
        <dbReference type="EMBL" id="QEH34776.1"/>
    </source>
</evidence>
<evidence type="ECO:0000259" key="10">
    <source>
        <dbReference type="Pfam" id="PF00294"/>
    </source>
</evidence>
<keyword evidence="2 9" id="KW-0548">Nucleotidyltransferase</keyword>
<evidence type="ECO:0000256" key="9">
    <source>
        <dbReference type="HAMAP-Rule" id="MF_01603"/>
    </source>
</evidence>
<comment type="function">
    <text evidence="9">Catalyzes the ADP transfer from ATP to D-glycero-beta-D-manno-heptose 1-phosphate, yielding ADP-D-glycero-beta-D-manno-heptose.</text>
</comment>
<evidence type="ECO:0000256" key="2">
    <source>
        <dbReference type="ARBA" id="ARBA00022695"/>
    </source>
</evidence>
<dbReference type="InterPro" id="IPR029056">
    <property type="entry name" value="Ribokinase-like"/>
</dbReference>
<comment type="function">
    <text evidence="9">Catalyzes the phosphorylation of D-glycero-D-manno-heptose 7-phosphate at the C-1 position to selectively form D-glycero-beta-D-manno-heptose-1,7-bisphosphate.</text>
</comment>
<feature type="active site" evidence="9">
    <location>
        <position position="281"/>
    </location>
</feature>
<dbReference type="PANTHER" id="PTHR46969">
    <property type="entry name" value="BIFUNCTIONAL PROTEIN HLDE"/>
    <property type="match status" value="1"/>
</dbReference>
<evidence type="ECO:0000259" key="11">
    <source>
        <dbReference type="Pfam" id="PF01467"/>
    </source>
</evidence>
<dbReference type="GO" id="GO:0016773">
    <property type="term" value="F:phosphotransferase activity, alcohol group as acceptor"/>
    <property type="evidence" value="ECO:0007669"/>
    <property type="project" value="InterPro"/>
</dbReference>
<keyword evidence="1 9" id="KW-0808">Transferase</keyword>
<dbReference type="InterPro" id="IPR014729">
    <property type="entry name" value="Rossmann-like_a/b/a_fold"/>
</dbReference>
<keyword evidence="3 9" id="KW-0547">Nucleotide-binding</keyword>
<dbReference type="NCBIfam" id="TIGR02199">
    <property type="entry name" value="rfaE_dom_II"/>
    <property type="match status" value="1"/>
</dbReference>
<dbReference type="InterPro" id="IPR011914">
    <property type="entry name" value="RfaE_dom_II"/>
</dbReference>
<evidence type="ECO:0000256" key="5">
    <source>
        <dbReference type="ARBA" id="ARBA00022840"/>
    </source>
</evidence>
<comment type="pathway">
    <text evidence="9">Nucleotide-sugar biosynthesis; ADP-L-glycero-beta-D-manno-heptose biosynthesis; ADP-L-glycero-beta-D-manno-heptose from D-glycero-beta-D-manno-heptose 7-phosphate: step 1/4.</text>
</comment>
<accession>A0A5B9W2H5</accession>
<evidence type="ECO:0000256" key="3">
    <source>
        <dbReference type="ARBA" id="ARBA00022741"/>
    </source>
</evidence>
<dbReference type="UniPathway" id="UPA00356">
    <property type="reaction ID" value="UER00437"/>
</dbReference>
<dbReference type="InterPro" id="IPR004821">
    <property type="entry name" value="Cyt_trans-like"/>
</dbReference>
<dbReference type="KEGG" id="agv:OJF2_33180"/>
<gene>
    <name evidence="12" type="primary">hldE_2</name>
    <name evidence="9" type="synonym">hldE</name>
    <name evidence="12" type="ORF">OJF2_33180</name>
</gene>
<dbReference type="GO" id="GO:0005829">
    <property type="term" value="C:cytosol"/>
    <property type="evidence" value="ECO:0007669"/>
    <property type="project" value="TreeGrafter"/>
</dbReference>
<feature type="region of interest" description="Cytidylyltransferase" evidence="9">
    <location>
        <begin position="358"/>
        <end position="522"/>
    </location>
</feature>